<name>Q8H4L6_ORYSJ</name>
<feature type="compositionally biased region" description="Low complexity" evidence="1">
    <location>
        <begin position="144"/>
        <end position="160"/>
    </location>
</feature>
<dbReference type="Proteomes" id="UP000000763">
    <property type="component" value="Chromosome 7"/>
</dbReference>
<accession>Q8H4L6</accession>
<organism evidence="2 3">
    <name type="scientific">Oryza sativa subsp. japonica</name>
    <name type="common">Rice</name>
    <dbReference type="NCBI Taxonomy" id="39947"/>
    <lineage>
        <taxon>Eukaryota</taxon>
        <taxon>Viridiplantae</taxon>
        <taxon>Streptophyta</taxon>
        <taxon>Embryophyta</taxon>
        <taxon>Tracheophyta</taxon>
        <taxon>Spermatophyta</taxon>
        <taxon>Magnoliopsida</taxon>
        <taxon>Liliopsida</taxon>
        <taxon>Poales</taxon>
        <taxon>Poaceae</taxon>
        <taxon>BOP clade</taxon>
        <taxon>Oryzoideae</taxon>
        <taxon>Oryzeae</taxon>
        <taxon>Oryzinae</taxon>
        <taxon>Oryza</taxon>
        <taxon>Oryza sativa</taxon>
    </lineage>
</organism>
<evidence type="ECO:0000313" key="3">
    <source>
        <dbReference type="Proteomes" id="UP000000763"/>
    </source>
</evidence>
<evidence type="ECO:0000313" key="2">
    <source>
        <dbReference type="EMBL" id="BAC20659.1"/>
    </source>
</evidence>
<dbReference type="EMBL" id="AP004002">
    <property type="protein sequence ID" value="BAC20659.1"/>
    <property type="molecule type" value="Genomic_DNA"/>
</dbReference>
<sequence length="176" mass="19922">MECHAKEGVHVSAAWWHYLQGCDGQRIASTVYMLTEYGYRYYENPFLHTGEKERLPTAWARRSAKMTLFACGRRNRMRNGIFACGRLYQPHAKIKSRKKKPTNPNPSPPPERRIPAARHHRIDYPTTRRRRRPPAPLFARVRRALGAGSARDGAAARVAAHSPDLSAAPAVRPPSS</sequence>
<reference evidence="3" key="2">
    <citation type="journal article" date="2008" name="Nucleic Acids Res.">
        <title>The rice annotation project database (RAP-DB): 2008 update.</title>
        <authorList>
            <consortium name="The rice annotation project (RAP)"/>
        </authorList>
    </citation>
    <scope>GENOME REANNOTATION</scope>
    <source>
        <strain evidence="3">cv. Nipponbare</strain>
    </source>
</reference>
<proteinExistence type="predicted"/>
<feature type="compositionally biased region" description="Basic residues" evidence="1">
    <location>
        <begin position="115"/>
        <end position="133"/>
    </location>
</feature>
<reference evidence="3" key="1">
    <citation type="journal article" date="2005" name="Nature">
        <title>The map-based sequence of the rice genome.</title>
        <authorList>
            <consortium name="International rice genome sequencing project (IRGSP)"/>
            <person name="Matsumoto T."/>
            <person name="Wu J."/>
            <person name="Kanamori H."/>
            <person name="Katayose Y."/>
            <person name="Fujisawa M."/>
            <person name="Namiki N."/>
            <person name="Mizuno H."/>
            <person name="Yamamoto K."/>
            <person name="Antonio B.A."/>
            <person name="Baba T."/>
            <person name="Sakata K."/>
            <person name="Nagamura Y."/>
            <person name="Aoki H."/>
            <person name="Arikawa K."/>
            <person name="Arita K."/>
            <person name="Bito T."/>
            <person name="Chiden Y."/>
            <person name="Fujitsuka N."/>
            <person name="Fukunaka R."/>
            <person name="Hamada M."/>
            <person name="Harada C."/>
            <person name="Hayashi A."/>
            <person name="Hijishita S."/>
            <person name="Honda M."/>
            <person name="Hosokawa S."/>
            <person name="Ichikawa Y."/>
            <person name="Idonuma A."/>
            <person name="Iijima M."/>
            <person name="Ikeda M."/>
            <person name="Ikeno M."/>
            <person name="Ito K."/>
            <person name="Ito S."/>
            <person name="Ito T."/>
            <person name="Ito Y."/>
            <person name="Ito Y."/>
            <person name="Iwabuchi A."/>
            <person name="Kamiya K."/>
            <person name="Karasawa W."/>
            <person name="Kurita K."/>
            <person name="Katagiri S."/>
            <person name="Kikuta A."/>
            <person name="Kobayashi H."/>
            <person name="Kobayashi N."/>
            <person name="Machita K."/>
            <person name="Maehara T."/>
            <person name="Masukawa M."/>
            <person name="Mizubayashi T."/>
            <person name="Mukai Y."/>
            <person name="Nagasaki H."/>
            <person name="Nagata Y."/>
            <person name="Naito S."/>
            <person name="Nakashima M."/>
            <person name="Nakama Y."/>
            <person name="Nakamichi Y."/>
            <person name="Nakamura M."/>
            <person name="Meguro A."/>
            <person name="Negishi M."/>
            <person name="Ohta I."/>
            <person name="Ohta T."/>
            <person name="Okamoto M."/>
            <person name="Ono N."/>
            <person name="Saji S."/>
            <person name="Sakaguchi M."/>
            <person name="Sakai K."/>
            <person name="Shibata M."/>
            <person name="Shimokawa T."/>
            <person name="Song J."/>
            <person name="Takazaki Y."/>
            <person name="Terasawa K."/>
            <person name="Tsugane M."/>
            <person name="Tsuji K."/>
            <person name="Ueda S."/>
            <person name="Waki K."/>
            <person name="Yamagata H."/>
            <person name="Yamamoto M."/>
            <person name="Yamamoto S."/>
            <person name="Yamane H."/>
            <person name="Yoshiki S."/>
            <person name="Yoshihara R."/>
            <person name="Yukawa K."/>
            <person name="Zhong H."/>
            <person name="Yano M."/>
            <person name="Yuan Q."/>
            <person name="Ouyang S."/>
            <person name="Liu J."/>
            <person name="Jones K.M."/>
            <person name="Gansberger K."/>
            <person name="Moffat K."/>
            <person name="Hill J."/>
            <person name="Bera J."/>
            <person name="Fadrosh D."/>
            <person name="Jin S."/>
            <person name="Johri S."/>
            <person name="Kim M."/>
            <person name="Overton L."/>
            <person name="Reardon M."/>
            <person name="Tsitrin T."/>
            <person name="Vuong H."/>
            <person name="Weaver B."/>
            <person name="Ciecko A."/>
            <person name="Tallon L."/>
            <person name="Jackson J."/>
            <person name="Pai G."/>
            <person name="Aken S.V."/>
            <person name="Utterback T."/>
            <person name="Reidmuller S."/>
            <person name="Feldblyum T."/>
            <person name="Hsiao J."/>
            <person name="Zismann V."/>
            <person name="Iobst S."/>
            <person name="de Vazeille A.R."/>
            <person name="Buell C.R."/>
            <person name="Ying K."/>
            <person name="Li Y."/>
            <person name="Lu T."/>
            <person name="Huang Y."/>
            <person name="Zhao Q."/>
            <person name="Feng Q."/>
            <person name="Zhang L."/>
            <person name="Zhu J."/>
            <person name="Weng Q."/>
            <person name="Mu J."/>
            <person name="Lu Y."/>
            <person name="Fan D."/>
            <person name="Liu Y."/>
            <person name="Guan J."/>
            <person name="Zhang Y."/>
            <person name="Yu S."/>
            <person name="Liu X."/>
            <person name="Zhang Y."/>
            <person name="Hong G."/>
            <person name="Han B."/>
            <person name="Choisne N."/>
            <person name="Demange N."/>
            <person name="Orjeda G."/>
            <person name="Samain S."/>
            <person name="Cattolico L."/>
            <person name="Pelletier E."/>
            <person name="Couloux A."/>
            <person name="Segurens B."/>
            <person name="Wincker P."/>
            <person name="D'Hont A."/>
            <person name="Scarpelli C."/>
            <person name="Weissenbach J."/>
            <person name="Salanoubat M."/>
            <person name="Quetier F."/>
            <person name="Yu Y."/>
            <person name="Kim H.R."/>
            <person name="Rambo T."/>
            <person name="Currie J."/>
            <person name="Collura K."/>
            <person name="Luo M."/>
            <person name="Yang T."/>
            <person name="Ammiraju J.S.S."/>
            <person name="Engler F."/>
            <person name="Soderlund C."/>
            <person name="Wing R.A."/>
            <person name="Palmer L.E."/>
            <person name="de la Bastide M."/>
            <person name="Spiegel L."/>
            <person name="Nascimento L."/>
            <person name="Zutavern T."/>
            <person name="O'Shaughnessy A."/>
            <person name="Dike S."/>
            <person name="Dedhia N."/>
            <person name="Preston R."/>
            <person name="Balija V."/>
            <person name="McCombie W.R."/>
            <person name="Chow T."/>
            <person name="Chen H."/>
            <person name="Chung M."/>
            <person name="Chen C."/>
            <person name="Shaw J."/>
            <person name="Wu H."/>
            <person name="Hsiao K."/>
            <person name="Chao Y."/>
            <person name="Chu M."/>
            <person name="Cheng C."/>
            <person name="Hour A."/>
            <person name="Lee P."/>
            <person name="Lin S."/>
            <person name="Lin Y."/>
            <person name="Liou J."/>
            <person name="Liu S."/>
            <person name="Hsing Y."/>
            <person name="Raghuvanshi S."/>
            <person name="Mohanty A."/>
            <person name="Bharti A.K."/>
            <person name="Gaur A."/>
            <person name="Gupta V."/>
            <person name="Kumar D."/>
            <person name="Ravi V."/>
            <person name="Vij S."/>
            <person name="Kapur A."/>
            <person name="Khurana P."/>
            <person name="Khurana P."/>
            <person name="Khurana J.P."/>
            <person name="Tyagi A.K."/>
            <person name="Gaikwad K."/>
            <person name="Singh A."/>
            <person name="Dalal V."/>
            <person name="Srivastava S."/>
            <person name="Dixit A."/>
            <person name="Pal A.K."/>
            <person name="Ghazi I.A."/>
            <person name="Yadav M."/>
            <person name="Pandit A."/>
            <person name="Bhargava A."/>
            <person name="Sureshbabu K."/>
            <person name="Batra K."/>
            <person name="Sharma T.R."/>
            <person name="Mohapatra T."/>
            <person name="Singh N.K."/>
            <person name="Messing J."/>
            <person name="Nelson A.B."/>
            <person name="Fuks G."/>
            <person name="Kavchok S."/>
            <person name="Keizer G."/>
            <person name="Linton E."/>
            <person name="Llaca V."/>
            <person name="Song R."/>
            <person name="Tanyolac B."/>
            <person name="Young S."/>
            <person name="Ho-Il K."/>
            <person name="Hahn J.H."/>
            <person name="Sangsakoo G."/>
            <person name="Vanavichit A."/>
            <person name="de Mattos Luiz.A.T."/>
            <person name="Zimmer P.D."/>
            <person name="Malone G."/>
            <person name="Dellagostin O."/>
            <person name="de Oliveira A.C."/>
            <person name="Bevan M."/>
            <person name="Bancroft I."/>
            <person name="Minx P."/>
            <person name="Cordum H."/>
            <person name="Wilson R."/>
            <person name="Cheng Z."/>
            <person name="Jin W."/>
            <person name="Jiang J."/>
            <person name="Leong S.A."/>
            <person name="Iwama H."/>
            <person name="Gojobori T."/>
            <person name="Itoh T."/>
            <person name="Niimura Y."/>
            <person name="Fujii Y."/>
            <person name="Habara T."/>
            <person name="Sakai H."/>
            <person name="Sato Y."/>
            <person name="Wilson G."/>
            <person name="Kumar K."/>
            <person name="McCouch S."/>
            <person name="Juretic N."/>
            <person name="Hoen D."/>
            <person name="Wright S."/>
            <person name="Bruskiewich R."/>
            <person name="Bureau T."/>
            <person name="Miyao A."/>
            <person name="Hirochika H."/>
            <person name="Nishikawa T."/>
            <person name="Kadowaki K."/>
            <person name="Sugiura M."/>
            <person name="Burr B."/>
            <person name="Sasaki T."/>
        </authorList>
    </citation>
    <scope>NUCLEOTIDE SEQUENCE [LARGE SCALE GENOMIC DNA]</scope>
    <source>
        <strain evidence="3">cv. Nipponbare</strain>
    </source>
</reference>
<dbReference type="AlphaFoldDB" id="Q8H4L6"/>
<evidence type="ECO:0000256" key="1">
    <source>
        <dbReference type="SAM" id="MobiDB-lite"/>
    </source>
</evidence>
<feature type="region of interest" description="Disordered" evidence="1">
    <location>
        <begin position="92"/>
        <end position="176"/>
    </location>
</feature>
<protein>
    <submittedName>
        <fullName evidence="2">Uncharacterized protein</fullName>
    </submittedName>
</protein>
<feature type="compositionally biased region" description="Basic residues" evidence="1">
    <location>
        <begin position="92"/>
        <end position="101"/>
    </location>
</feature>
<gene>
    <name evidence="2" type="primary">OJ1116_C08.120</name>
</gene>